<reference evidence="2 3" key="1">
    <citation type="submission" date="2024-03" db="EMBL/GenBank/DDBJ databases">
        <authorList>
            <person name="Gkanogiannis A."/>
            <person name="Becerra Lopez-Lavalle L."/>
        </authorList>
    </citation>
    <scope>NUCLEOTIDE SEQUENCE [LARGE SCALE GENOMIC DNA]</scope>
</reference>
<dbReference type="Proteomes" id="UP001642487">
    <property type="component" value="Chromosome 4"/>
</dbReference>
<gene>
    <name evidence="2" type="ORF">CITCOLO1_LOCUS11450</name>
</gene>
<sequence>MSARTSEPDGILRRIRCNLVVYEELASKDYGSLISNMENRCLQIKISKNLMVRNTQGQIMEVLWQTWKIDASKEKFISSYSSSCLSIYLSVFWIIWLSFWISSLHLF</sequence>
<accession>A0ABP0YKP7</accession>
<organism evidence="2 3">
    <name type="scientific">Citrullus colocynthis</name>
    <name type="common">colocynth</name>
    <dbReference type="NCBI Taxonomy" id="252529"/>
    <lineage>
        <taxon>Eukaryota</taxon>
        <taxon>Viridiplantae</taxon>
        <taxon>Streptophyta</taxon>
        <taxon>Embryophyta</taxon>
        <taxon>Tracheophyta</taxon>
        <taxon>Spermatophyta</taxon>
        <taxon>Magnoliopsida</taxon>
        <taxon>eudicotyledons</taxon>
        <taxon>Gunneridae</taxon>
        <taxon>Pentapetalae</taxon>
        <taxon>rosids</taxon>
        <taxon>fabids</taxon>
        <taxon>Cucurbitales</taxon>
        <taxon>Cucurbitaceae</taxon>
        <taxon>Benincaseae</taxon>
        <taxon>Citrullus</taxon>
    </lineage>
</organism>
<proteinExistence type="predicted"/>
<keyword evidence="1" id="KW-0812">Transmembrane</keyword>
<keyword evidence="1" id="KW-0472">Membrane</keyword>
<dbReference type="EMBL" id="OZ021738">
    <property type="protein sequence ID" value="CAK9319445.1"/>
    <property type="molecule type" value="Genomic_DNA"/>
</dbReference>
<keyword evidence="1" id="KW-1133">Transmembrane helix</keyword>
<evidence type="ECO:0000313" key="3">
    <source>
        <dbReference type="Proteomes" id="UP001642487"/>
    </source>
</evidence>
<keyword evidence="3" id="KW-1185">Reference proteome</keyword>
<evidence type="ECO:0000313" key="2">
    <source>
        <dbReference type="EMBL" id="CAK9319445.1"/>
    </source>
</evidence>
<feature type="transmembrane region" description="Helical" evidence="1">
    <location>
        <begin position="85"/>
        <end position="106"/>
    </location>
</feature>
<protein>
    <submittedName>
        <fullName evidence="2">Uncharacterized protein</fullName>
    </submittedName>
</protein>
<name>A0ABP0YKP7_9ROSI</name>
<evidence type="ECO:0000256" key="1">
    <source>
        <dbReference type="SAM" id="Phobius"/>
    </source>
</evidence>